<feature type="region of interest" description="Disordered" evidence="1">
    <location>
        <begin position="1188"/>
        <end position="1218"/>
    </location>
</feature>
<feature type="compositionally biased region" description="Basic and acidic residues" evidence="1">
    <location>
        <begin position="232"/>
        <end position="245"/>
    </location>
</feature>
<dbReference type="InterPro" id="IPR018946">
    <property type="entry name" value="PhoD-like_MPP"/>
</dbReference>
<dbReference type="Gene3D" id="3.60.21.70">
    <property type="entry name" value="PhoD-like phosphatase"/>
    <property type="match status" value="1"/>
</dbReference>
<dbReference type="PANTHER" id="PTHR46689">
    <property type="entry name" value="MEMBRANE PROTEIN, PUTATIVE-RELATED"/>
    <property type="match status" value="1"/>
</dbReference>
<organism evidence="3 4">
    <name type="scientific">Aspergillus keveii</name>
    <dbReference type="NCBI Taxonomy" id="714993"/>
    <lineage>
        <taxon>Eukaryota</taxon>
        <taxon>Fungi</taxon>
        <taxon>Dikarya</taxon>
        <taxon>Ascomycota</taxon>
        <taxon>Pezizomycotina</taxon>
        <taxon>Eurotiomycetes</taxon>
        <taxon>Eurotiomycetidae</taxon>
        <taxon>Eurotiales</taxon>
        <taxon>Aspergillaceae</taxon>
        <taxon>Aspergillus</taxon>
        <taxon>Aspergillus subgen. Nidulantes</taxon>
    </lineage>
</organism>
<feature type="domain" description="PhoD-like phosphatase" evidence="2">
    <location>
        <begin position="943"/>
        <end position="1102"/>
    </location>
</feature>
<proteinExistence type="predicted"/>
<reference evidence="3 4" key="1">
    <citation type="submission" date="2024-07" db="EMBL/GenBank/DDBJ databases">
        <title>Section-level genome sequencing and comparative genomics of Aspergillus sections Usti and Cavernicolus.</title>
        <authorList>
            <consortium name="Lawrence Berkeley National Laboratory"/>
            <person name="Nybo J.L."/>
            <person name="Vesth T.C."/>
            <person name="Theobald S."/>
            <person name="Frisvad J.C."/>
            <person name="Larsen T.O."/>
            <person name="Kjaerboelling I."/>
            <person name="Rothschild-Mancinelli K."/>
            <person name="Lyhne E.K."/>
            <person name="Kogle M.E."/>
            <person name="Barry K."/>
            <person name="Clum A."/>
            <person name="Na H."/>
            <person name="Ledsgaard L."/>
            <person name="Lin J."/>
            <person name="Lipzen A."/>
            <person name="Kuo A."/>
            <person name="Riley R."/>
            <person name="Mondo S."/>
            <person name="Labutti K."/>
            <person name="Haridas S."/>
            <person name="Pangalinan J."/>
            <person name="Salamov A.A."/>
            <person name="Simmons B.A."/>
            <person name="Magnuson J.K."/>
            <person name="Chen J."/>
            <person name="Drula E."/>
            <person name="Henrissat B."/>
            <person name="Wiebenga A."/>
            <person name="Lubbers R.J."/>
            <person name="Gomes A.C."/>
            <person name="Makela M.R."/>
            <person name="Stajich J."/>
            <person name="Grigoriev I.V."/>
            <person name="Mortensen U.H."/>
            <person name="De Vries R.P."/>
            <person name="Baker S.E."/>
            <person name="Andersen M.R."/>
        </authorList>
    </citation>
    <scope>NUCLEOTIDE SEQUENCE [LARGE SCALE GENOMIC DNA]</scope>
    <source>
        <strain evidence="3 4">CBS 209.92</strain>
    </source>
</reference>
<feature type="compositionally biased region" description="Acidic residues" evidence="1">
    <location>
        <begin position="1289"/>
        <end position="1300"/>
    </location>
</feature>
<feature type="region of interest" description="Disordered" evidence="1">
    <location>
        <begin position="1096"/>
        <end position="1164"/>
    </location>
</feature>
<accession>A0ABR4GKB0</accession>
<protein>
    <recommendedName>
        <fullName evidence="2">PhoD-like phosphatase domain-containing protein</fullName>
    </recommendedName>
</protein>
<feature type="compositionally biased region" description="Polar residues" evidence="1">
    <location>
        <begin position="286"/>
        <end position="296"/>
    </location>
</feature>
<dbReference type="CDD" id="cd07389">
    <property type="entry name" value="MPP_PhoD"/>
    <property type="match status" value="1"/>
</dbReference>
<feature type="compositionally biased region" description="Basic and acidic residues" evidence="1">
    <location>
        <begin position="147"/>
        <end position="157"/>
    </location>
</feature>
<dbReference type="Proteomes" id="UP001610563">
    <property type="component" value="Unassembled WGS sequence"/>
</dbReference>
<comment type="caution">
    <text evidence="3">The sequence shown here is derived from an EMBL/GenBank/DDBJ whole genome shotgun (WGS) entry which is preliminary data.</text>
</comment>
<dbReference type="EMBL" id="JBFTWV010000007">
    <property type="protein sequence ID" value="KAL2799489.1"/>
    <property type="molecule type" value="Genomic_DNA"/>
</dbReference>
<evidence type="ECO:0000256" key="1">
    <source>
        <dbReference type="SAM" id="MobiDB-lite"/>
    </source>
</evidence>
<evidence type="ECO:0000313" key="3">
    <source>
        <dbReference type="EMBL" id="KAL2799489.1"/>
    </source>
</evidence>
<dbReference type="PANTHER" id="PTHR46689:SF1">
    <property type="entry name" value="PHOD-LIKE PHOSPHATASE DOMAIN-CONTAINING PROTEIN"/>
    <property type="match status" value="1"/>
</dbReference>
<feature type="compositionally biased region" description="Basic and acidic residues" evidence="1">
    <location>
        <begin position="448"/>
        <end position="461"/>
    </location>
</feature>
<sequence length="1384" mass="154022">MSEGSFPLLANGTTAPSHSDSGLARGPSYKRRPSQSAEPSLQNLGFDNGVNSKIPVGSQPRSVTASLGPSALPDDHTAPEASMFADSEDSGKRASVVRNHSTRLNRSDTVRSSSGEQHDWAFNRSPLQKLEVALSGISKEEKRARALEAERKLKERTATAAAEPVGSPAHEAHARSTIRTHSQRMVDSRDAPIPPRREPKKEPKLQLTGDDEKQGDTAPEPEPNFEKVTTSRTHEPPANDPDSRTLVESQKAGNKPPVTLVVKGGVVPRRAVSISHQAQEPRMSPRASSQAPSRNSHALFAQAPLSPAAPQTSRSPKNSSAVEPISRTTTQPVATATRGTTGSENASQQTRRNGNHANPPAARALNLTANRDFQNSGESMVPSSSENVQRLQTKSKRNTVSFDVPPPTPPPLFEWKAAPIARLEISDFDFQTLDVNKSKAWWEGGGTQDRRQSRALPKDYQKPPAQKLASNNRFQPLIFLKSGPLLRYSGLRRIRIDGPNGPINKETWRGSILIVTKDSISSYDPPPALRLFSQPMDLLPPPPAQINSEGVKLAPEYIDPTAGLMKLGRDGRPLFVKPVDHTEEELDLSFVENDDGIYEMTPSAVDYRTESLQQPVPANRIHSIDGETIGTYKEVPGVRLYADSGRDVTFWKFNIEVELGEQQQRVAYRLNQGPALGFWVPAKGQSMNIMFHSGNGFSPGVDSSKLCGPDPLWRDVLNEHQTRPFHVMIGGGDQIFNDKVTAESLHFQEWLKIKDPSEKYGTQLNAEFKAELETSYLENYSRWFSQGLFSLANSQIPMVNMWNDHEILEGFGSYPDEFMSSAVISGLGNIAFKYYLLFQHHSVPEETEVDEPSWLLGAEPCLYINQRSRHLFMSLGDGITFLGIDCRTERMSDEILSEHTYDLIWDRCHREIVRGETKHLIVLLSIPVAYPRVAMVKNILNSRRSLGKAGLFGGLVNRHGARIEIYDDHWTAKHHKSERKYLIEDLQDLAAEKSIRITLLSGDVHLAAIGQFYSNPNLSIPKDKDYRYMPNIISSGVADMPTTEMISDTLNRRNQVHHMDTNTDEDMIPIFTHDVNNKARNNKRLLPRRNWCSIRAYEPGATPPTTPESEPVASPQEPRPNVLQRTLSLTRGDRPQGGLIRRLSNRARPPTKDFNLGRAPPARRMSIDGPFPPAGADNSYFPPAADFRPGPFLRRPTNLSQKAAKKAARRGDDGAGTFVNLEGGLDVTLNLELNPKDPSGITTPYKLLIPALWFEGTEFDPPPEPVTKGWRKWLPKRRNVSSKPSLNDDGAEDDYNDEEEHDAHPPATKQPQLQDERVVASAAVPAPAPAPATETEHRHHQPYYDEYDDDDDDEEESELFLEPEPQSRPNVKRSTSIKKWFGRS</sequence>
<feature type="region of interest" description="Disordered" evidence="1">
    <location>
        <begin position="147"/>
        <end position="361"/>
    </location>
</feature>
<feature type="region of interest" description="Disordered" evidence="1">
    <location>
        <begin position="1"/>
        <end position="127"/>
    </location>
</feature>
<dbReference type="Pfam" id="PF19050">
    <property type="entry name" value="PhoD_2"/>
    <property type="match status" value="2"/>
</dbReference>
<feature type="domain" description="PhoD-like phosphatase" evidence="2">
    <location>
        <begin position="685"/>
        <end position="941"/>
    </location>
</feature>
<gene>
    <name evidence="3" type="ORF">BJX66DRAFT_241314</name>
</gene>
<feature type="compositionally biased region" description="Basic and acidic residues" evidence="1">
    <location>
        <begin position="184"/>
        <end position="215"/>
    </location>
</feature>
<evidence type="ECO:0000259" key="2">
    <source>
        <dbReference type="Pfam" id="PF19050"/>
    </source>
</evidence>
<feature type="compositionally biased region" description="Polar residues" evidence="1">
    <location>
        <begin position="34"/>
        <end position="51"/>
    </location>
</feature>
<dbReference type="InterPro" id="IPR043904">
    <property type="entry name" value="PhoD_2-like"/>
</dbReference>
<feature type="region of interest" description="Disordered" evidence="1">
    <location>
        <begin position="1277"/>
        <end position="1384"/>
    </location>
</feature>
<evidence type="ECO:0000313" key="4">
    <source>
        <dbReference type="Proteomes" id="UP001610563"/>
    </source>
</evidence>
<name>A0ABR4GKB0_9EURO</name>
<feature type="region of interest" description="Disordered" evidence="1">
    <location>
        <begin position="442"/>
        <end position="466"/>
    </location>
</feature>
<keyword evidence="4" id="KW-1185">Reference proteome</keyword>
<feature type="compositionally biased region" description="Polar residues" evidence="1">
    <location>
        <begin position="309"/>
        <end position="356"/>
    </location>
</feature>
<dbReference type="InterPro" id="IPR038607">
    <property type="entry name" value="PhoD-like_sf"/>
</dbReference>
<feature type="compositionally biased region" description="Acidic residues" evidence="1">
    <location>
        <begin position="1345"/>
        <end position="1361"/>
    </location>
</feature>
<feature type="compositionally biased region" description="Polar residues" evidence="1">
    <location>
        <begin position="11"/>
        <end position="20"/>
    </location>
</feature>